<reference evidence="1" key="1">
    <citation type="submission" date="2021-01" db="EMBL/GenBank/DDBJ databases">
        <title>Keeping alert to hypervirulent salmonella strains isolated from avain.</title>
        <authorList>
            <person name="Ma J."/>
            <person name="Pan X."/>
            <person name="Yao H."/>
        </authorList>
    </citation>
    <scope>NUCLEOTIDE SEQUENCE</scope>
    <source>
        <strain evidence="1">Se13</strain>
    </source>
</reference>
<dbReference type="InterPro" id="IPR007933">
    <property type="entry name" value="Transcrpt_activ_CII"/>
</dbReference>
<dbReference type="InterPro" id="IPR010982">
    <property type="entry name" value="Lambda_DNA-bd_dom_sf"/>
</dbReference>
<dbReference type="GO" id="GO:0003677">
    <property type="term" value="F:DNA binding"/>
    <property type="evidence" value="ECO:0007669"/>
    <property type="project" value="InterPro"/>
</dbReference>
<dbReference type="EMBL" id="CP067337">
    <property type="protein sequence ID" value="QQP09431.1"/>
    <property type="molecule type" value="Genomic_DNA"/>
</dbReference>
<sequence length="125" mass="13969">MDYQAKRRQPNNHRGYLPMENAIARNSEPPKLKPVEMESLILNQLASVGQKPVADAIGIDESTISRWKGKGGHVEQFCRFLAELGIQLAPPGAVLVRRDYLFSVETLADIGMKAVRMQPEPLGWD</sequence>
<organism evidence="1">
    <name type="scientific">Salmonella enterica I</name>
    <dbReference type="NCBI Taxonomy" id="59201"/>
    <lineage>
        <taxon>Bacteria</taxon>
        <taxon>Pseudomonadati</taxon>
        <taxon>Pseudomonadota</taxon>
        <taxon>Gammaproteobacteria</taxon>
        <taxon>Enterobacterales</taxon>
        <taxon>Enterobacteriaceae</taxon>
        <taxon>Salmonella</taxon>
    </lineage>
</organism>
<proteinExistence type="predicted"/>
<gene>
    <name evidence="1" type="ORF">JG555_08070</name>
</gene>
<name>A0A7T8JAZ4_SALET</name>
<dbReference type="AlphaFoldDB" id="A0A7T8JAZ4"/>
<dbReference type="GO" id="GO:0006355">
    <property type="term" value="P:regulation of DNA-templated transcription"/>
    <property type="evidence" value="ECO:0007669"/>
    <property type="project" value="InterPro"/>
</dbReference>
<dbReference type="SUPFAM" id="SSF47413">
    <property type="entry name" value="lambda repressor-like DNA-binding domains"/>
    <property type="match status" value="1"/>
</dbReference>
<dbReference type="Gene3D" id="1.10.260.40">
    <property type="entry name" value="lambda repressor-like DNA-binding domains"/>
    <property type="match status" value="1"/>
</dbReference>
<accession>A0A7T8JAZ4</accession>
<protein>
    <submittedName>
        <fullName evidence="1">Transcriptional regulator</fullName>
    </submittedName>
</protein>
<dbReference type="Pfam" id="PF05269">
    <property type="entry name" value="Phage_CII"/>
    <property type="match status" value="1"/>
</dbReference>
<evidence type="ECO:0000313" key="1">
    <source>
        <dbReference type="EMBL" id="QQP09431.1"/>
    </source>
</evidence>